<evidence type="ECO:0000256" key="2">
    <source>
        <dbReference type="RuleBase" id="RU362119"/>
    </source>
</evidence>
<organism evidence="5 6">
    <name type="scientific">Methylobacterium terrae</name>
    <dbReference type="NCBI Taxonomy" id="2202827"/>
    <lineage>
        <taxon>Bacteria</taxon>
        <taxon>Pseudomonadati</taxon>
        <taxon>Pseudomonadota</taxon>
        <taxon>Alphaproteobacteria</taxon>
        <taxon>Hyphomicrobiales</taxon>
        <taxon>Methylobacteriaceae</taxon>
        <taxon>Methylobacterium</taxon>
    </lineage>
</organism>
<dbReference type="Gene3D" id="3.90.780.10">
    <property type="entry name" value="5'-Nucleotidase, C-terminal domain"/>
    <property type="match status" value="1"/>
</dbReference>
<dbReference type="GO" id="GO:0000166">
    <property type="term" value="F:nucleotide binding"/>
    <property type="evidence" value="ECO:0007669"/>
    <property type="project" value="UniProtKB-KW"/>
</dbReference>
<dbReference type="GO" id="GO:0016787">
    <property type="term" value="F:hydrolase activity"/>
    <property type="evidence" value="ECO:0007669"/>
    <property type="project" value="UniProtKB-KW"/>
</dbReference>
<dbReference type="Pfam" id="PF02872">
    <property type="entry name" value="5_nucleotid_C"/>
    <property type="match status" value="1"/>
</dbReference>
<feature type="domain" description="Calcineurin-like phosphoesterase" evidence="3">
    <location>
        <begin position="36"/>
        <end position="234"/>
    </location>
</feature>
<dbReference type="OrthoDB" id="9803927at2"/>
<feature type="domain" description="5'-Nucleotidase C-terminal" evidence="4">
    <location>
        <begin position="309"/>
        <end position="464"/>
    </location>
</feature>
<dbReference type="KEGG" id="mtea:DK419_00420"/>
<dbReference type="InterPro" id="IPR029052">
    <property type="entry name" value="Metallo-depent_PP-like"/>
</dbReference>
<dbReference type="InterPro" id="IPR036907">
    <property type="entry name" value="5'-Nucleotdase_C_sf"/>
</dbReference>
<name>A0A2U8WHE6_9HYPH</name>
<dbReference type="SUPFAM" id="SSF56300">
    <property type="entry name" value="Metallo-dependent phosphatases"/>
    <property type="match status" value="1"/>
</dbReference>
<sequence length="502" mass="52489">MTSPSRRQTLALGLGAGLAGFAGGPAAARAPDVGFTLVLVNDIYRMGALDGRGGFPKLAAVVKAERATGRPVLVCHAGDTLSPSLMSGIDKGRHIIELTNLIRPDVFVPGNHEFDFGQDVYLERMRAANFPVFAANLRRPDGTPVPGTSDSTILTIGGVKLGIVGIALPETPAKSQSGDWTFGPAVATLAREAASLRAVGAEMVLAVCHTDRATDEALVASRHADIVLSGHDHDLALRYDGRTVFAESGHDAESVTAIDVKAEGAGTALTWSAAFRIHDSAGIEPDPEVLAVVERQEAELARELDVPLGRVTNPLDTRIDVVRRGEAAFGDLVADALRHAAEAEIGLMNGGGIRGNRTYPADSELTRRDVLTELPFGNTSVLVKITGAQVRAALENGLSEIGRSAGRFPQISGITVTVDAAAPVGKRVTEVRVGAALLDPARTYTVAANNFMLAGGNDYGMLAEGRTLVGATDGTLVANVVMSYIRAHAPLTVATGRLTLRP</sequence>
<comment type="similarity">
    <text evidence="2">Belongs to the 5'-nucleotidase family.</text>
</comment>
<keyword evidence="1" id="KW-0732">Signal</keyword>
<dbReference type="GO" id="GO:0009166">
    <property type="term" value="P:nucleotide catabolic process"/>
    <property type="evidence" value="ECO:0007669"/>
    <property type="project" value="InterPro"/>
</dbReference>
<evidence type="ECO:0000259" key="4">
    <source>
        <dbReference type="Pfam" id="PF02872"/>
    </source>
</evidence>
<dbReference type="InterPro" id="IPR004843">
    <property type="entry name" value="Calcineurin-like_PHP"/>
</dbReference>
<protein>
    <submittedName>
        <fullName evidence="5">Bifunctional metallophosphatase/5'-nucleotidase</fullName>
    </submittedName>
</protein>
<dbReference type="PROSITE" id="PS51318">
    <property type="entry name" value="TAT"/>
    <property type="match status" value="1"/>
</dbReference>
<dbReference type="InterPro" id="IPR008334">
    <property type="entry name" value="5'-Nucleotdase_C"/>
</dbReference>
<gene>
    <name evidence="5" type="ORF">DK419_00420</name>
</gene>
<dbReference type="Proteomes" id="UP000245444">
    <property type="component" value="Chromosome"/>
</dbReference>
<keyword evidence="2" id="KW-0378">Hydrolase</keyword>
<evidence type="ECO:0000313" key="6">
    <source>
        <dbReference type="Proteomes" id="UP000245444"/>
    </source>
</evidence>
<dbReference type="AlphaFoldDB" id="A0A2U8WHE6"/>
<dbReference type="PRINTS" id="PR01607">
    <property type="entry name" value="APYRASEFAMLY"/>
</dbReference>
<accession>A0A2U8WHE6</accession>
<reference evidence="5 6" key="1">
    <citation type="submission" date="2018-05" db="EMBL/GenBank/DDBJ databases">
        <title>Complete Genome Sequence of Methylobacterium sp. 17Sr1-28.</title>
        <authorList>
            <person name="Srinivasan S."/>
        </authorList>
    </citation>
    <scope>NUCLEOTIDE SEQUENCE [LARGE SCALE GENOMIC DNA]</scope>
    <source>
        <strain evidence="5 6">17Sr1-28</strain>
    </source>
</reference>
<keyword evidence="2" id="KW-0547">Nucleotide-binding</keyword>
<dbReference type="Gene3D" id="3.60.21.10">
    <property type="match status" value="1"/>
</dbReference>
<dbReference type="PANTHER" id="PTHR11575:SF24">
    <property type="entry name" value="5'-NUCLEOTIDASE"/>
    <property type="match status" value="1"/>
</dbReference>
<dbReference type="PANTHER" id="PTHR11575">
    <property type="entry name" value="5'-NUCLEOTIDASE-RELATED"/>
    <property type="match status" value="1"/>
</dbReference>
<proteinExistence type="inferred from homology"/>
<evidence type="ECO:0000313" key="5">
    <source>
        <dbReference type="EMBL" id="AWN44978.1"/>
    </source>
</evidence>
<evidence type="ECO:0000256" key="1">
    <source>
        <dbReference type="ARBA" id="ARBA00022729"/>
    </source>
</evidence>
<dbReference type="Pfam" id="PF00149">
    <property type="entry name" value="Metallophos"/>
    <property type="match status" value="1"/>
</dbReference>
<dbReference type="SUPFAM" id="SSF55816">
    <property type="entry name" value="5'-nucleotidase (syn. UDP-sugar hydrolase), C-terminal domain"/>
    <property type="match status" value="1"/>
</dbReference>
<dbReference type="EMBL" id="CP029553">
    <property type="protein sequence ID" value="AWN44978.1"/>
    <property type="molecule type" value="Genomic_DNA"/>
</dbReference>
<dbReference type="InterPro" id="IPR006311">
    <property type="entry name" value="TAT_signal"/>
</dbReference>
<dbReference type="RefSeq" id="WP_109957353.1">
    <property type="nucleotide sequence ID" value="NZ_CP029553.1"/>
</dbReference>
<evidence type="ECO:0000259" key="3">
    <source>
        <dbReference type="Pfam" id="PF00149"/>
    </source>
</evidence>
<keyword evidence="6" id="KW-1185">Reference proteome</keyword>
<dbReference type="InterPro" id="IPR006179">
    <property type="entry name" value="5_nucleotidase/apyrase"/>
</dbReference>